<dbReference type="SMART" id="SM00278">
    <property type="entry name" value="HhH1"/>
    <property type="match status" value="2"/>
</dbReference>
<gene>
    <name evidence="6" type="primary">ruvA</name>
    <name evidence="8" type="ORF">HMPREF9709_00806</name>
</gene>
<dbReference type="GO" id="GO:0005737">
    <property type="term" value="C:cytoplasm"/>
    <property type="evidence" value="ECO:0007669"/>
    <property type="project" value="UniProtKB-SubCell"/>
</dbReference>
<dbReference type="HOGENOM" id="CLU_087936_3_0_9"/>
<dbReference type="HAMAP" id="MF_00031">
    <property type="entry name" value="DNA_HJ_migration_RuvA"/>
    <property type="match status" value="1"/>
</dbReference>
<reference evidence="8 9" key="1">
    <citation type="submission" date="2012-01" db="EMBL/GenBank/DDBJ databases">
        <title>The Genome Sequence of Helcococcus kunzii ATCC 51366.</title>
        <authorList>
            <consortium name="The Broad Institute Genome Sequencing Platform"/>
            <person name="Earl A."/>
            <person name="Ward D."/>
            <person name="Feldgarden M."/>
            <person name="Gevers D."/>
            <person name="Huys G."/>
            <person name="Young S.K."/>
            <person name="Zeng Q."/>
            <person name="Gargeya S."/>
            <person name="Fitzgerald M."/>
            <person name="Haas B."/>
            <person name="Abouelleil A."/>
            <person name="Alvarado L."/>
            <person name="Arachchi H.M."/>
            <person name="Berlin A."/>
            <person name="Chapman S.B."/>
            <person name="Gearin G."/>
            <person name="Goldberg J."/>
            <person name="Griggs A."/>
            <person name="Gujja S."/>
            <person name="Hansen M."/>
            <person name="Heiman D."/>
            <person name="Howarth C."/>
            <person name="Larimer J."/>
            <person name="Lui A."/>
            <person name="MacDonald P.J.P."/>
            <person name="McCowen C."/>
            <person name="Montmayeur A."/>
            <person name="Murphy C."/>
            <person name="Neiman D."/>
            <person name="Pearson M."/>
            <person name="Priest M."/>
            <person name="Roberts A."/>
            <person name="Saif S."/>
            <person name="Shea T."/>
            <person name="Sisk P."/>
            <person name="Stolte C."/>
            <person name="Sykes S."/>
            <person name="Wortman J."/>
            <person name="Nusbaum C."/>
            <person name="Birren B."/>
        </authorList>
    </citation>
    <scope>NUCLEOTIDE SEQUENCE [LARGE SCALE GENOMIC DNA]</scope>
    <source>
        <strain evidence="8 9">ATCC 51366</strain>
    </source>
</reference>
<feature type="domain" description="Helix-hairpin-helix DNA-binding motif class 1" evidence="7">
    <location>
        <begin position="107"/>
        <end position="126"/>
    </location>
</feature>
<dbReference type="GO" id="GO:0048476">
    <property type="term" value="C:Holliday junction resolvase complex"/>
    <property type="evidence" value="ECO:0007669"/>
    <property type="project" value="UniProtKB-UniRule"/>
</dbReference>
<dbReference type="GO" id="GO:0006281">
    <property type="term" value="P:DNA repair"/>
    <property type="evidence" value="ECO:0007669"/>
    <property type="project" value="UniProtKB-UniRule"/>
</dbReference>
<dbReference type="Gene3D" id="2.40.50.140">
    <property type="entry name" value="Nucleic acid-binding proteins"/>
    <property type="match status" value="1"/>
</dbReference>
<keyword evidence="8" id="KW-0378">Hydrolase</keyword>
<comment type="caution">
    <text evidence="8">The sequence shown here is derived from an EMBL/GenBank/DDBJ whole genome shotgun (WGS) entry which is preliminary data.</text>
</comment>
<dbReference type="GO" id="GO:0009378">
    <property type="term" value="F:four-way junction helicase activity"/>
    <property type="evidence" value="ECO:0007669"/>
    <property type="project" value="InterPro"/>
</dbReference>
<dbReference type="Pfam" id="PF01330">
    <property type="entry name" value="RuvA_N"/>
    <property type="match status" value="1"/>
</dbReference>
<dbReference type="CDD" id="cd14332">
    <property type="entry name" value="UBA_RuvA_C"/>
    <property type="match status" value="1"/>
</dbReference>
<dbReference type="InterPro" id="IPR013849">
    <property type="entry name" value="DNA_helicase_Holl-junc_RuvA_I"/>
</dbReference>
<dbReference type="GO" id="GO:0000400">
    <property type="term" value="F:four-way junction DNA binding"/>
    <property type="evidence" value="ECO:0007669"/>
    <property type="project" value="UniProtKB-UniRule"/>
</dbReference>
<comment type="subcellular location">
    <subcellularLocation>
        <location evidence="6">Cytoplasm</location>
    </subcellularLocation>
</comment>
<evidence type="ECO:0000256" key="6">
    <source>
        <dbReference type="HAMAP-Rule" id="MF_00031"/>
    </source>
</evidence>
<keyword evidence="5 6" id="KW-0234">DNA repair</keyword>
<dbReference type="AlphaFoldDB" id="H3NN95"/>
<evidence type="ECO:0000256" key="4">
    <source>
        <dbReference type="ARBA" id="ARBA00023172"/>
    </source>
</evidence>
<proteinExistence type="inferred from homology"/>
<evidence type="ECO:0000256" key="5">
    <source>
        <dbReference type="ARBA" id="ARBA00023204"/>
    </source>
</evidence>
<dbReference type="InterPro" id="IPR000085">
    <property type="entry name" value="RuvA"/>
</dbReference>
<dbReference type="GeneID" id="96998804"/>
<feature type="domain" description="Helix-hairpin-helix DNA-binding motif class 1" evidence="7">
    <location>
        <begin position="72"/>
        <end position="91"/>
    </location>
</feature>
<keyword evidence="2 6" id="KW-0227">DNA damage</keyword>
<dbReference type="Pfam" id="PF14520">
    <property type="entry name" value="HHH_5"/>
    <property type="match status" value="1"/>
</dbReference>
<dbReference type="eggNOG" id="COG0632">
    <property type="taxonomic scope" value="Bacteria"/>
</dbReference>
<sequence length="195" mass="21944">MFSYIIGELKIIKEEFIVIENNNIGYKIYMPQNSISKLIKNEVYKIFTEFIVREDAVLLYGFLDDDELEMFLSLKQVSGIGPKAALSILSTLTVQEIKLAIIGNEVKELSRAPGVGTKTASRIILELTDKIDIDSIVSPDNDFEVDNTKNEDYDIAVDALMNLGYTRQDAVNALKEVDFSNLSLSEIIKQALKRI</sequence>
<comment type="subunit">
    <text evidence="6">Homotetramer. Forms an RuvA(8)-RuvB(12)-Holliday junction (HJ) complex. HJ DNA is sandwiched between 2 RuvA tetramers; dsDNA enters through RuvA and exits via RuvB. An RuvB hexamer assembles on each DNA strand where it exits the tetramer. Each RuvB hexamer is contacted by two RuvA subunits (via domain III) on 2 adjacent RuvB subunits; this complex drives branch migration. In the full resolvosome a probable DNA-RuvA(4)-RuvB(12)-RuvC(2) complex forms which resolves the HJ.</text>
</comment>
<dbReference type="Gene3D" id="1.10.150.20">
    <property type="entry name" value="5' to 3' exonuclease, C-terminal subdomain"/>
    <property type="match status" value="1"/>
</dbReference>
<dbReference type="InterPro" id="IPR003583">
    <property type="entry name" value="Hlx-hairpin-Hlx_DNA-bd_motif"/>
</dbReference>
<dbReference type="RefSeq" id="WP_005398181.1">
    <property type="nucleotide sequence ID" value="NZ_JH601088.1"/>
</dbReference>
<dbReference type="InterPro" id="IPR012340">
    <property type="entry name" value="NA-bd_OB-fold"/>
</dbReference>
<keyword evidence="9" id="KW-1185">Reference proteome</keyword>
<dbReference type="SUPFAM" id="SSF50249">
    <property type="entry name" value="Nucleic acid-binding proteins"/>
    <property type="match status" value="1"/>
</dbReference>
<comment type="domain">
    <text evidence="6">Has three domains with a flexible linker between the domains II and III and assumes an 'L' shape. Domain III is highly mobile and contacts RuvB.</text>
</comment>
<organism evidence="8 9">
    <name type="scientific">Helcococcus kunzii ATCC 51366</name>
    <dbReference type="NCBI Taxonomy" id="883114"/>
    <lineage>
        <taxon>Bacteria</taxon>
        <taxon>Bacillati</taxon>
        <taxon>Bacillota</taxon>
        <taxon>Tissierellia</taxon>
        <taxon>Tissierellales</taxon>
        <taxon>Peptoniphilaceae</taxon>
        <taxon>Helcococcus</taxon>
    </lineage>
</organism>
<dbReference type="Gene3D" id="1.10.8.10">
    <property type="entry name" value="DNA helicase RuvA subunit, C-terminal domain"/>
    <property type="match status" value="1"/>
</dbReference>
<comment type="similarity">
    <text evidence="6">Belongs to the RuvA family.</text>
</comment>
<evidence type="ECO:0000313" key="8">
    <source>
        <dbReference type="EMBL" id="EHR34499.1"/>
    </source>
</evidence>
<dbReference type="InterPro" id="IPR011114">
    <property type="entry name" value="RuvA_C"/>
</dbReference>
<dbReference type="GO" id="GO:0006310">
    <property type="term" value="P:DNA recombination"/>
    <property type="evidence" value="ECO:0007669"/>
    <property type="project" value="UniProtKB-UniRule"/>
</dbReference>
<dbReference type="SUPFAM" id="SSF47781">
    <property type="entry name" value="RuvA domain 2-like"/>
    <property type="match status" value="1"/>
</dbReference>
<dbReference type="NCBIfam" id="TIGR00084">
    <property type="entry name" value="ruvA"/>
    <property type="match status" value="1"/>
</dbReference>
<name>H3NN95_9FIRM</name>
<keyword evidence="8" id="KW-0347">Helicase</keyword>
<protein>
    <recommendedName>
        <fullName evidence="6">Holliday junction branch migration complex subunit RuvA</fullName>
    </recommendedName>
</protein>
<evidence type="ECO:0000313" key="9">
    <source>
        <dbReference type="Proteomes" id="UP000004191"/>
    </source>
</evidence>
<dbReference type="PATRIC" id="fig|883114.3.peg.798"/>
<keyword evidence="1 6" id="KW-0963">Cytoplasm</keyword>
<dbReference type="Pfam" id="PF07499">
    <property type="entry name" value="RuvA_C"/>
    <property type="match status" value="1"/>
</dbReference>
<dbReference type="Proteomes" id="UP000004191">
    <property type="component" value="Unassembled WGS sequence"/>
</dbReference>
<evidence type="ECO:0000259" key="7">
    <source>
        <dbReference type="SMART" id="SM00278"/>
    </source>
</evidence>
<keyword evidence="8" id="KW-0547">Nucleotide-binding</keyword>
<accession>H3NN95</accession>
<keyword evidence="3 6" id="KW-0238">DNA-binding</keyword>
<dbReference type="STRING" id="883114.HMPREF9709_00806"/>
<dbReference type="InterPro" id="IPR036267">
    <property type="entry name" value="RuvA_C_sf"/>
</dbReference>
<keyword evidence="4 6" id="KW-0233">DNA recombination</keyword>
<dbReference type="GO" id="GO:0005524">
    <property type="term" value="F:ATP binding"/>
    <property type="evidence" value="ECO:0007669"/>
    <property type="project" value="InterPro"/>
</dbReference>
<feature type="region of interest" description="Domain III" evidence="6">
    <location>
        <begin position="148"/>
        <end position="195"/>
    </location>
</feature>
<evidence type="ECO:0000256" key="3">
    <source>
        <dbReference type="ARBA" id="ARBA00023125"/>
    </source>
</evidence>
<dbReference type="EMBL" id="AGEI01000020">
    <property type="protein sequence ID" value="EHR34499.1"/>
    <property type="molecule type" value="Genomic_DNA"/>
</dbReference>
<comment type="function">
    <text evidence="6">The RuvA-RuvB-RuvC complex processes Holliday junction (HJ) DNA during genetic recombination and DNA repair, while the RuvA-RuvB complex plays an important role in the rescue of blocked DNA replication forks via replication fork reversal (RFR). RuvA specifically binds to HJ cruciform DNA, conferring on it an open structure. The RuvB hexamer acts as an ATP-dependent pump, pulling dsDNA into and through the RuvAB complex. HJ branch migration allows RuvC to scan DNA until it finds its consensus sequence, where it cleaves and resolves the cruciform DNA.</text>
</comment>
<evidence type="ECO:0000256" key="1">
    <source>
        <dbReference type="ARBA" id="ARBA00022490"/>
    </source>
</evidence>
<keyword evidence="8" id="KW-0067">ATP-binding</keyword>
<dbReference type="SUPFAM" id="SSF46929">
    <property type="entry name" value="DNA helicase RuvA subunit, C-terminal domain"/>
    <property type="match status" value="1"/>
</dbReference>
<dbReference type="OrthoDB" id="5293449at2"/>
<evidence type="ECO:0000256" key="2">
    <source>
        <dbReference type="ARBA" id="ARBA00022763"/>
    </source>
</evidence>
<comment type="caution">
    <text evidence="6">Lacks conserved residue(s) required for the propagation of feature annotation.</text>
</comment>
<dbReference type="InterPro" id="IPR010994">
    <property type="entry name" value="RuvA_2-like"/>
</dbReference>
<dbReference type="GO" id="GO:0009379">
    <property type="term" value="C:Holliday junction helicase complex"/>
    <property type="evidence" value="ECO:0007669"/>
    <property type="project" value="InterPro"/>
</dbReference>